<protein>
    <submittedName>
        <fullName evidence="1">Uncharacterized protein</fullName>
    </submittedName>
</protein>
<keyword evidence="2" id="KW-1185">Reference proteome</keyword>
<dbReference type="Proteomes" id="UP000237351">
    <property type="component" value="Chromosome"/>
</dbReference>
<dbReference type="EMBL" id="CP008743">
    <property type="protein sequence ID" value="ARN84845.1"/>
    <property type="molecule type" value="Genomic_DNA"/>
</dbReference>
<evidence type="ECO:0000313" key="1">
    <source>
        <dbReference type="EMBL" id="ARN84845.1"/>
    </source>
</evidence>
<name>A0A1W6N4Q3_9PROT</name>
<dbReference type="AlphaFoldDB" id="A0A1W6N4Q3"/>
<gene>
    <name evidence="1" type="ORF">GQ61_05580</name>
</gene>
<organism evidence="1 2">
    <name type="scientific">Candidatus Nucleicultrix amoebiphila FS5</name>
    <dbReference type="NCBI Taxonomy" id="1414854"/>
    <lineage>
        <taxon>Bacteria</taxon>
        <taxon>Pseudomonadati</taxon>
        <taxon>Pseudomonadota</taxon>
        <taxon>Alphaproteobacteria</taxon>
        <taxon>Holosporales</taxon>
        <taxon>Candidatus Nucleicultricaceae</taxon>
        <taxon>Candidatus Nucleicultrix</taxon>
    </lineage>
</organism>
<dbReference type="STRING" id="1414854.GQ61_05580"/>
<reference evidence="1 2" key="1">
    <citation type="submission" date="2014-06" db="EMBL/GenBank/DDBJ databases">
        <title>The genome of the endonuclear symbiont Nucleicultrix amoebiphila.</title>
        <authorList>
            <person name="Schulz F."/>
            <person name="Horn M."/>
        </authorList>
    </citation>
    <scope>NUCLEOTIDE SEQUENCE [LARGE SCALE GENOMIC DNA]</scope>
    <source>
        <strain evidence="1 2">FS5</strain>
    </source>
</reference>
<sequence length="179" mass="20201">MDYHPTVVSTSTGPKTTDLRNFELLMFKYPLVRDRKKQDSLGIARSIRLSKYFARGKKYLNSDGKLNLDYIRRLKLSADQMDEMEKRDAAAGNVLQIFGTSATIAEFNSPKTIESHLGHFNYVFKNPVLVTNRTPEGLIDFTLTYPVEAKGQLLSFNALTLTGSFLPELRDDSSPDLDS</sequence>
<proteinExistence type="predicted"/>
<accession>A0A1W6N4Q3</accession>
<evidence type="ECO:0000313" key="2">
    <source>
        <dbReference type="Proteomes" id="UP000237351"/>
    </source>
</evidence>
<dbReference type="KEGG" id="naf:GQ61_05580"/>